<proteinExistence type="predicted"/>
<dbReference type="Proteomes" id="UP000237511">
    <property type="component" value="Unassembled WGS sequence"/>
</dbReference>
<accession>A0A2S3YNE7</accession>
<sequence>MQKTAQYRRAIWGADNRGVEHFLRQALGRAPEVADTKFSYRAGVDAQIVRRSTQGRGLGVVFAMFSEGSSASVVENGGPQITRTPAPRGREFLKTEVHLVIEGDHMAYLANGQTNDGQITNLVSKFLEEQGVNRANTQFAFMPRSNRREIERLLRVGVKSIDLGISSFLTTVEDVNNHQRAHAPPRGMDGIRQIGDGLSQVMRNAFGRHRTPEEIQAASEIQARIHLGYDGRGADAILPQLMTDVAERVANSGEEFSIVTKHDVVITREKLVVKQDVNIEGDDITLNADSTFATLRDCLRQWRNDGVLDE</sequence>
<dbReference type="EMBL" id="LODU01000033">
    <property type="protein sequence ID" value="POH30548.1"/>
    <property type="molecule type" value="Genomic_DNA"/>
</dbReference>
<dbReference type="RefSeq" id="WP_097528062.1">
    <property type="nucleotide sequence ID" value="NZ_LODU01000033.1"/>
</dbReference>
<organism evidence="1 2">
    <name type="scientific">Sinorhizobium americanum</name>
    <dbReference type="NCBI Taxonomy" id="194963"/>
    <lineage>
        <taxon>Bacteria</taxon>
        <taxon>Pseudomonadati</taxon>
        <taxon>Pseudomonadota</taxon>
        <taxon>Alphaproteobacteria</taxon>
        <taxon>Hyphomicrobiales</taxon>
        <taxon>Rhizobiaceae</taxon>
        <taxon>Sinorhizobium/Ensifer group</taxon>
        <taxon>Sinorhizobium</taxon>
    </lineage>
</organism>
<evidence type="ECO:0000313" key="1">
    <source>
        <dbReference type="EMBL" id="POH30548.1"/>
    </source>
</evidence>
<gene>
    <name evidence="1" type="ORF">ATY31_14750</name>
</gene>
<name>A0A2S3YNE7_9HYPH</name>
<reference evidence="1 2" key="1">
    <citation type="journal article" date="2014" name="Syst. Appl. Microbiol.">
        <title>Microsymbionts of Phaseolus vulgaris in acid and alkaline soils of Mexico.</title>
        <authorList>
            <person name="Verastegui-Valdes M.M."/>
            <person name="Zhang Y.J."/>
            <person name="Rivera-Orduna F.N."/>
            <person name="Cheng H.P."/>
            <person name="Sui X.H."/>
            <person name="Wang E.T."/>
        </authorList>
    </citation>
    <scope>NUCLEOTIDE SEQUENCE [LARGE SCALE GENOMIC DNA]</scope>
    <source>
        <strain evidence="1 2">FG01</strain>
    </source>
</reference>
<comment type="caution">
    <text evidence="1">The sequence shown here is derived from an EMBL/GenBank/DDBJ whole genome shotgun (WGS) entry which is preliminary data.</text>
</comment>
<dbReference type="AlphaFoldDB" id="A0A2S3YNE7"/>
<protein>
    <submittedName>
        <fullName evidence="1">Uncharacterized protein</fullName>
    </submittedName>
</protein>
<evidence type="ECO:0000313" key="2">
    <source>
        <dbReference type="Proteomes" id="UP000237511"/>
    </source>
</evidence>